<evidence type="ECO:0000313" key="2">
    <source>
        <dbReference type="EMBL" id="GEL26581.1"/>
    </source>
</evidence>
<dbReference type="InterPro" id="IPR002197">
    <property type="entry name" value="HTH_Fis"/>
</dbReference>
<dbReference type="InterPro" id="IPR009057">
    <property type="entry name" value="Homeodomain-like_sf"/>
</dbReference>
<proteinExistence type="predicted"/>
<dbReference type="GO" id="GO:0043565">
    <property type="term" value="F:sequence-specific DNA binding"/>
    <property type="evidence" value="ECO:0007669"/>
    <property type="project" value="InterPro"/>
</dbReference>
<accession>A0A511DP35</accession>
<evidence type="ECO:0000259" key="1">
    <source>
        <dbReference type="Pfam" id="PF02954"/>
    </source>
</evidence>
<dbReference type="AlphaFoldDB" id="A0A511DP35"/>
<dbReference type="SUPFAM" id="SSF46689">
    <property type="entry name" value="Homeodomain-like"/>
    <property type="match status" value="1"/>
</dbReference>
<dbReference type="PRINTS" id="PR01590">
    <property type="entry name" value="HTHFIS"/>
</dbReference>
<dbReference type="Pfam" id="PF02954">
    <property type="entry name" value="HTH_8"/>
    <property type="match status" value="1"/>
</dbReference>
<dbReference type="OrthoDB" id="5496274at2"/>
<sequence length="356" mass="36916">MDRRREWETFLSGAEPGGVDSGLLDSWRRSRWSGVDPAHTDIPQVTVDADTPFVRVAAPVMHALADQLTGTSSCLALADPRGTVVWRWVSDAAIAGELDDVGVVRGGMFAEEAIGTNGIGTALESGGAAVVLGADHYVEAFHRWACVAAPVVHPVTRKVCGAVNVTCRARDASGFLTLAASAMVQGVVQALRADATVPERRLLEAFRTARSRTTAPVVALDASTLLAADSTGGVGLDHAELWALVTEAGPGEDIDVADGLRAQVWPLTPGTTTDGVVLTLRPDPAAVAPVGGHDPLAGLGLLEHAEAEVVAGVLAECGGNKAAAASRLGISRGTLYAKLRRYRLTAAPTQGAHRPL</sequence>
<dbReference type="RefSeq" id="WP_147114862.1">
    <property type="nucleotide sequence ID" value="NZ_BJVJ01000098.1"/>
</dbReference>
<reference evidence="2 3" key="1">
    <citation type="submission" date="2019-07" db="EMBL/GenBank/DDBJ databases">
        <title>Whole genome shotgun sequence of Pseudonocardia sulfidoxydans NBRC 16205.</title>
        <authorList>
            <person name="Hosoyama A."/>
            <person name="Uohara A."/>
            <person name="Ohji S."/>
            <person name="Ichikawa N."/>
        </authorList>
    </citation>
    <scope>NUCLEOTIDE SEQUENCE [LARGE SCALE GENOMIC DNA]</scope>
    <source>
        <strain evidence="2 3">NBRC 16205</strain>
    </source>
</reference>
<name>A0A511DP35_9PSEU</name>
<comment type="caution">
    <text evidence="2">The sequence shown here is derived from an EMBL/GenBank/DDBJ whole genome shotgun (WGS) entry which is preliminary data.</text>
</comment>
<dbReference type="Gene3D" id="1.10.10.60">
    <property type="entry name" value="Homeodomain-like"/>
    <property type="match status" value="1"/>
</dbReference>
<evidence type="ECO:0000313" key="3">
    <source>
        <dbReference type="Proteomes" id="UP000321685"/>
    </source>
</evidence>
<protein>
    <recommendedName>
        <fullName evidence="1">DNA binding HTH domain-containing protein</fullName>
    </recommendedName>
</protein>
<gene>
    <name evidence="2" type="ORF">PSU4_55350</name>
</gene>
<dbReference type="Proteomes" id="UP000321685">
    <property type="component" value="Unassembled WGS sequence"/>
</dbReference>
<organism evidence="2 3">
    <name type="scientific">Pseudonocardia sulfidoxydans NBRC 16205</name>
    <dbReference type="NCBI Taxonomy" id="1223511"/>
    <lineage>
        <taxon>Bacteria</taxon>
        <taxon>Bacillati</taxon>
        <taxon>Actinomycetota</taxon>
        <taxon>Actinomycetes</taxon>
        <taxon>Pseudonocardiales</taxon>
        <taxon>Pseudonocardiaceae</taxon>
        <taxon>Pseudonocardia</taxon>
    </lineage>
</organism>
<dbReference type="Gene3D" id="3.30.450.40">
    <property type="match status" value="1"/>
</dbReference>
<dbReference type="EMBL" id="BJVJ01000098">
    <property type="protein sequence ID" value="GEL26581.1"/>
    <property type="molecule type" value="Genomic_DNA"/>
</dbReference>
<feature type="domain" description="DNA binding HTH" evidence="1">
    <location>
        <begin position="302"/>
        <end position="342"/>
    </location>
</feature>
<keyword evidence="3" id="KW-1185">Reference proteome</keyword>
<dbReference type="InterPro" id="IPR029016">
    <property type="entry name" value="GAF-like_dom_sf"/>
</dbReference>